<feature type="transmembrane region" description="Helical" evidence="1">
    <location>
        <begin position="40"/>
        <end position="60"/>
    </location>
</feature>
<gene>
    <name evidence="2" type="ORF">KBB96_03555</name>
</gene>
<accession>A0A975PFE5</accession>
<dbReference type="Proteomes" id="UP000676169">
    <property type="component" value="Chromosome"/>
</dbReference>
<feature type="transmembrane region" description="Helical" evidence="1">
    <location>
        <begin position="88"/>
        <end position="105"/>
    </location>
</feature>
<sequence>MLSHLSVLLHFLTDGVLWLIVLVCLLRLCRRIETAAALRLLAPALIVLALVGTFDLVHLAETVRETVVRQGWSRVTIRPPHEADTPLWLAWARFAARLAAIAFYFPAPRRSLGVVALIGTTAFTAAHFPELRNLLSF</sequence>
<keyword evidence="3" id="KW-1185">Reference proteome</keyword>
<evidence type="ECO:0000256" key="1">
    <source>
        <dbReference type="SAM" id="Phobius"/>
    </source>
</evidence>
<feature type="transmembrane region" description="Helical" evidence="1">
    <location>
        <begin position="112"/>
        <end position="129"/>
    </location>
</feature>
<organism evidence="2 3">
    <name type="scientific">Luteolibacter ambystomatis</name>
    <dbReference type="NCBI Taxonomy" id="2824561"/>
    <lineage>
        <taxon>Bacteria</taxon>
        <taxon>Pseudomonadati</taxon>
        <taxon>Verrucomicrobiota</taxon>
        <taxon>Verrucomicrobiia</taxon>
        <taxon>Verrucomicrobiales</taxon>
        <taxon>Verrucomicrobiaceae</taxon>
        <taxon>Luteolibacter</taxon>
    </lineage>
</organism>
<keyword evidence="1" id="KW-0472">Membrane</keyword>
<protein>
    <submittedName>
        <fullName evidence="2">Uncharacterized protein</fullName>
    </submittedName>
</protein>
<dbReference type="AlphaFoldDB" id="A0A975PFE5"/>
<proteinExistence type="predicted"/>
<keyword evidence="1" id="KW-1133">Transmembrane helix</keyword>
<keyword evidence="1" id="KW-0812">Transmembrane</keyword>
<evidence type="ECO:0000313" key="2">
    <source>
        <dbReference type="EMBL" id="QUE51969.1"/>
    </source>
</evidence>
<dbReference type="RefSeq" id="WP_211632346.1">
    <property type="nucleotide sequence ID" value="NZ_CP073100.1"/>
</dbReference>
<dbReference type="KEGG" id="lamb:KBB96_03555"/>
<feature type="transmembrane region" description="Helical" evidence="1">
    <location>
        <begin position="6"/>
        <end position="28"/>
    </location>
</feature>
<evidence type="ECO:0000313" key="3">
    <source>
        <dbReference type="Proteomes" id="UP000676169"/>
    </source>
</evidence>
<name>A0A975PFE5_9BACT</name>
<reference evidence="2" key="1">
    <citation type="submission" date="2021-04" db="EMBL/GenBank/DDBJ databases">
        <title>Luteolibacter sp. 32A isolated from the skin of an Anderson's salamander (Ambystoma andersonii).</title>
        <authorList>
            <person name="Spergser J."/>
            <person name="Busse H.-J."/>
        </authorList>
    </citation>
    <scope>NUCLEOTIDE SEQUENCE</scope>
    <source>
        <strain evidence="2">32A</strain>
    </source>
</reference>
<dbReference type="EMBL" id="CP073100">
    <property type="protein sequence ID" value="QUE51969.1"/>
    <property type="molecule type" value="Genomic_DNA"/>
</dbReference>